<dbReference type="PANTHER" id="PTHR47332:SF4">
    <property type="entry name" value="SET DOMAIN-CONTAINING PROTEIN 5"/>
    <property type="match status" value="1"/>
</dbReference>
<feature type="domain" description="SET" evidence="2">
    <location>
        <begin position="107"/>
        <end position="290"/>
    </location>
</feature>
<evidence type="ECO:0000256" key="1">
    <source>
        <dbReference type="SAM" id="MobiDB-lite"/>
    </source>
</evidence>
<evidence type="ECO:0000259" key="2">
    <source>
        <dbReference type="PROSITE" id="PS50280"/>
    </source>
</evidence>
<dbReference type="InParanoid" id="A0A369JYW7"/>
<dbReference type="InterPro" id="IPR046341">
    <property type="entry name" value="SET_dom_sf"/>
</dbReference>
<dbReference type="InterPro" id="IPR053185">
    <property type="entry name" value="SET_domain_protein"/>
</dbReference>
<reference evidence="3" key="1">
    <citation type="submission" date="2018-04" db="EMBL/GenBank/DDBJ databases">
        <title>Whole genome sequencing of Hypsizygus marmoreus.</title>
        <authorList>
            <person name="Choi I.-G."/>
            <person name="Min B."/>
            <person name="Kim J.-G."/>
            <person name="Kim S."/>
            <person name="Oh Y.-L."/>
            <person name="Kong W.-S."/>
            <person name="Park H."/>
            <person name="Jeong J."/>
            <person name="Song E.-S."/>
        </authorList>
    </citation>
    <scope>NUCLEOTIDE SEQUENCE [LARGE SCALE GENOMIC DNA]</scope>
    <source>
        <strain evidence="3">51987-8</strain>
    </source>
</reference>
<dbReference type="STRING" id="39966.A0A369JYW7"/>
<gene>
    <name evidence="3" type="primary">set5_3</name>
    <name evidence="3" type="ORF">Hypma_003877</name>
</gene>
<organism evidence="3 4">
    <name type="scientific">Hypsizygus marmoreus</name>
    <name type="common">White beech mushroom</name>
    <name type="synonym">Agaricus marmoreus</name>
    <dbReference type="NCBI Taxonomy" id="39966"/>
    <lineage>
        <taxon>Eukaryota</taxon>
        <taxon>Fungi</taxon>
        <taxon>Dikarya</taxon>
        <taxon>Basidiomycota</taxon>
        <taxon>Agaricomycotina</taxon>
        <taxon>Agaricomycetes</taxon>
        <taxon>Agaricomycetidae</taxon>
        <taxon>Agaricales</taxon>
        <taxon>Tricholomatineae</taxon>
        <taxon>Lyophyllaceae</taxon>
        <taxon>Hypsizygus</taxon>
    </lineage>
</organism>
<comment type="caution">
    <text evidence="3">The sequence shown here is derived from an EMBL/GenBank/DDBJ whole genome shotgun (WGS) entry which is preliminary data.</text>
</comment>
<dbReference type="SUPFAM" id="SSF82199">
    <property type="entry name" value="SET domain"/>
    <property type="match status" value="1"/>
</dbReference>
<dbReference type="OrthoDB" id="5945798at2759"/>
<protein>
    <submittedName>
        <fullName evidence="3">SET domain-containing protein 5</fullName>
    </submittedName>
</protein>
<dbReference type="Proteomes" id="UP000076154">
    <property type="component" value="Unassembled WGS sequence"/>
</dbReference>
<dbReference type="Gene3D" id="2.170.270.10">
    <property type="entry name" value="SET domain"/>
    <property type="match status" value="1"/>
</dbReference>
<proteinExistence type="predicted"/>
<dbReference type="PROSITE" id="PS50280">
    <property type="entry name" value="SET"/>
    <property type="match status" value="1"/>
</dbReference>
<name>A0A369JYW7_HYPMA</name>
<keyword evidence="4" id="KW-1185">Reference proteome</keyword>
<dbReference type="PANTHER" id="PTHR47332">
    <property type="entry name" value="SET DOMAIN-CONTAINING PROTEIN 5"/>
    <property type="match status" value="1"/>
</dbReference>
<dbReference type="Pfam" id="PF00856">
    <property type="entry name" value="SET"/>
    <property type="match status" value="1"/>
</dbReference>
<evidence type="ECO:0000313" key="4">
    <source>
        <dbReference type="Proteomes" id="UP000076154"/>
    </source>
</evidence>
<dbReference type="EMBL" id="LUEZ02000015">
    <property type="protein sequence ID" value="RDB27549.1"/>
    <property type="molecule type" value="Genomic_DNA"/>
</dbReference>
<feature type="region of interest" description="Disordered" evidence="1">
    <location>
        <begin position="1"/>
        <end position="26"/>
    </location>
</feature>
<feature type="compositionally biased region" description="Basic residues" evidence="1">
    <location>
        <begin position="1"/>
        <end position="13"/>
    </location>
</feature>
<evidence type="ECO:0000313" key="3">
    <source>
        <dbReference type="EMBL" id="RDB27549.1"/>
    </source>
</evidence>
<dbReference type="SMART" id="SM00317">
    <property type="entry name" value="SET"/>
    <property type="match status" value="1"/>
</dbReference>
<sequence length="441" mass="49499">MRRGFLKNAKQKHSKEGVTTFDGSRSEAISKEPKPLFAESPAGLVSTYQNDVGYKLLPHDAVDYGDDLIFTSLPISPFLTEKLAESPDGWTECLITGSRKREIFATPGFSKRPVYPPETRHAIRPSKFGLGVFATQDLSIGDLILTERPLLIAPAGMRMPGELGYLEGLSEEDQTRICREAWEKNFLKPLFDRFEPETQAEYMALANSHAQDNDGGGPILGILRTNGIEVSAIADPWDKGQYTAVCRKISRINHSCSPSAETSFDLVSFSYQLRAIRNIKAGEEIFISYCDGLSPAADRKKFLAPYQITCTCTSCSLDEAASDERRRGILNSVTGKEQSISHHFDSWFADRSLPDDYMIANSLRWISMIEEEGLQVSFAYMHHLQAMVRSYTALGDVKNAVKYGKILGLWHLSHDGKDDMLRELEDPAYHQRNLEWNSRHS</sequence>
<accession>A0A369JYW7</accession>
<dbReference type="CDD" id="cd20071">
    <property type="entry name" value="SET_SMYD"/>
    <property type="match status" value="1"/>
</dbReference>
<dbReference type="AlphaFoldDB" id="A0A369JYW7"/>
<dbReference type="InterPro" id="IPR001214">
    <property type="entry name" value="SET_dom"/>
</dbReference>